<comment type="function">
    <text evidence="2">Might be efficient in the degradation of transiently denatured and unfolded proteins which accumulate in the periplasm following stress conditions.</text>
</comment>
<dbReference type="PANTHER" id="PTHR22939">
    <property type="entry name" value="SERINE PROTEASE FAMILY S1C HTRA-RELATED"/>
    <property type="match status" value="1"/>
</dbReference>
<evidence type="ECO:0000256" key="11">
    <source>
        <dbReference type="ARBA" id="ARBA00022801"/>
    </source>
</evidence>
<feature type="binding site" evidence="16">
    <location>
        <position position="143"/>
    </location>
    <ligand>
        <name>substrate</name>
    </ligand>
</feature>
<evidence type="ECO:0000256" key="8">
    <source>
        <dbReference type="ARBA" id="ARBA00022729"/>
    </source>
</evidence>
<feature type="domain" description="PDZ" evidence="18">
    <location>
        <begin position="273"/>
        <end position="352"/>
    </location>
</feature>
<gene>
    <name evidence="19" type="ORF">SAMN05216289_103114</name>
</gene>
<feature type="chain" id="PRO_5038390104" description="Probable periplasmic serine endoprotease DegP-like" evidence="17">
    <location>
        <begin position="30"/>
        <end position="477"/>
    </location>
</feature>
<dbReference type="GO" id="GO:0004252">
    <property type="term" value="F:serine-type endopeptidase activity"/>
    <property type="evidence" value="ECO:0007669"/>
    <property type="project" value="InterPro"/>
</dbReference>
<dbReference type="CDD" id="cd10839">
    <property type="entry name" value="cpPDZ1_DegP-like"/>
    <property type="match status" value="1"/>
</dbReference>
<dbReference type="Pfam" id="PF13180">
    <property type="entry name" value="PDZ_2"/>
    <property type="match status" value="2"/>
</dbReference>
<dbReference type="NCBIfam" id="TIGR02037">
    <property type="entry name" value="degP_htrA_DO"/>
    <property type="match status" value="1"/>
</dbReference>
<evidence type="ECO:0000256" key="4">
    <source>
        <dbReference type="ARBA" id="ARBA00010541"/>
    </source>
</evidence>
<feature type="active site" description="Charge relay system" evidence="15">
    <location>
        <position position="113"/>
    </location>
</feature>
<dbReference type="InterPro" id="IPR011782">
    <property type="entry name" value="Pept_S1C_Do"/>
</dbReference>
<reference evidence="19 20" key="1">
    <citation type="submission" date="2016-10" db="EMBL/GenBank/DDBJ databases">
        <authorList>
            <person name="de Groot N.N."/>
        </authorList>
    </citation>
    <scope>NUCLEOTIDE SEQUENCE [LARGE SCALE GENOMIC DNA]</scope>
    <source>
        <strain evidence="19 20">CGMCC 1.7659</strain>
    </source>
</reference>
<dbReference type="RefSeq" id="WP_092405172.1">
    <property type="nucleotide sequence ID" value="NZ_FOVF01000003.1"/>
</dbReference>
<keyword evidence="11" id="KW-0378">Hydrolase</keyword>
<protein>
    <recommendedName>
        <fullName evidence="6">Probable periplasmic serine endoprotease DegP-like</fullName>
        <ecNumber evidence="5">3.4.21.107</ecNumber>
    </recommendedName>
    <alternativeName>
        <fullName evidence="14">Protease Do</fullName>
    </alternativeName>
</protein>
<evidence type="ECO:0000256" key="7">
    <source>
        <dbReference type="ARBA" id="ARBA00022670"/>
    </source>
</evidence>
<evidence type="ECO:0000256" key="15">
    <source>
        <dbReference type="PIRSR" id="PIRSR611782-1"/>
    </source>
</evidence>
<accession>A0A1I4VW61</accession>
<dbReference type="SMART" id="SM00228">
    <property type="entry name" value="PDZ"/>
    <property type="match status" value="2"/>
</dbReference>
<evidence type="ECO:0000256" key="5">
    <source>
        <dbReference type="ARBA" id="ARBA00013035"/>
    </source>
</evidence>
<dbReference type="Pfam" id="PF13365">
    <property type="entry name" value="Trypsin_2"/>
    <property type="match status" value="1"/>
</dbReference>
<keyword evidence="20" id="KW-1185">Reference proteome</keyword>
<keyword evidence="8 17" id="KW-0732">Signal</keyword>
<evidence type="ECO:0000313" key="19">
    <source>
        <dbReference type="EMBL" id="SFN05504.1"/>
    </source>
</evidence>
<dbReference type="InterPro" id="IPR001478">
    <property type="entry name" value="PDZ"/>
</dbReference>
<dbReference type="PROSITE" id="PS50106">
    <property type="entry name" value="PDZ"/>
    <property type="match status" value="1"/>
</dbReference>
<evidence type="ECO:0000256" key="12">
    <source>
        <dbReference type="ARBA" id="ARBA00022825"/>
    </source>
</evidence>
<proteinExistence type="inferred from homology"/>
<dbReference type="OrthoDB" id="9758917at2"/>
<evidence type="ECO:0000256" key="10">
    <source>
        <dbReference type="ARBA" id="ARBA00022764"/>
    </source>
</evidence>
<evidence type="ECO:0000256" key="1">
    <source>
        <dbReference type="ARBA" id="ARBA00001772"/>
    </source>
</evidence>
<evidence type="ECO:0000256" key="3">
    <source>
        <dbReference type="ARBA" id="ARBA00004418"/>
    </source>
</evidence>
<dbReference type="SUPFAM" id="SSF50156">
    <property type="entry name" value="PDZ domain-like"/>
    <property type="match status" value="2"/>
</dbReference>
<dbReference type="Proteomes" id="UP000198575">
    <property type="component" value="Unassembled WGS sequence"/>
</dbReference>
<dbReference type="STRING" id="578942.SAMN05216289_103114"/>
<evidence type="ECO:0000313" key="20">
    <source>
        <dbReference type="Proteomes" id="UP000198575"/>
    </source>
</evidence>
<evidence type="ECO:0000256" key="13">
    <source>
        <dbReference type="ARBA" id="ARBA00023016"/>
    </source>
</evidence>
<dbReference type="PRINTS" id="PR00834">
    <property type="entry name" value="PROTEASES2C"/>
</dbReference>
<dbReference type="PANTHER" id="PTHR22939:SF130">
    <property type="entry name" value="PERIPLASMIC SERINE ENDOPROTEASE DEGP-LIKE-RELATED"/>
    <property type="match status" value="1"/>
</dbReference>
<comment type="subcellular location">
    <subcellularLocation>
        <location evidence="3">Periplasm</location>
    </subcellularLocation>
</comment>
<keyword evidence="9" id="KW-0677">Repeat</keyword>
<feature type="active site" description="Charge relay system" evidence="15">
    <location>
        <position position="217"/>
    </location>
</feature>
<dbReference type="SUPFAM" id="SSF50494">
    <property type="entry name" value="Trypsin-like serine proteases"/>
    <property type="match status" value="1"/>
</dbReference>
<keyword evidence="13" id="KW-0346">Stress response</keyword>
<dbReference type="GO" id="GO:0006508">
    <property type="term" value="P:proteolysis"/>
    <property type="evidence" value="ECO:0007669"/>
    <property type="project" value="UniProtKB-KW"/>
</dbReference>
<sequence length="477" mass="49873">MTNVSSRRNAGVVSMAWVFLLAMAGSLHAAELPDFVSLVEKNAPAIVNVQATVTPSAIAQDLGPDADGQQEIPEIFRRFFGPIPRGGQPEGERRSAGSGFIISSDGYVLTNNHVVGEADQVTVRLSDRREFDARVIGTDEQTDIALLKIEASSLPVVSIGDSTLLKPGQWVVAVGSPFGMDHTVTHGIVSAVGRGYDRSQQYVPFIQTDVPINPGNSGGPLFNLDGQVVGINSQIFSNTGGYMGVSFAIPISVAMNTVGQLKEKGHVSRGMIGVQIQNVDRASAKALGLPRSGGALVNNVSPGGAAEKAGVKVGDVILGFDGSEVVSSSDLPPMVGLTPPGTKSELEIFRNGKTMKVPVVVGELPQDASAVASTAPRAAPANKLGVVVEDLTAEQRQQLGLKDEGVVITRIAGAAARRAALQPGDVVLMIGRKSVKSAADFNAAVKDLKPDESVMLLIRRNDTTSFVALTVPKSDDE</sequence>
<dbReference type="EC" id="3.4.21.107" evidence="5"/>
<dbReference type="InterPro" id="IPR036034">
    <property type="entry name" value="PDZ_sf"/>
</dbReference>
<dbReference type="InterPro" id="IPR009003">
    <property type="entry name" value="Peptidase_S1_PA"/>
</dbReference>
<feature type="active site" description="Charge relay system" evidence="15">
    <location>
        <position position="143"/>
    </location>
</feature>
<evidence type="ECO:0000256" key="16">
    <source>
        <dbReference type="PIRSR" id="PIRSR611782-2"/>
    </source>
</evidence>
<keyword evidence="7 19" id="KW-0645">Protease</keyword>
<dbReference type="EMBL" id="FOVF01000003">
    <property type="protein sequence ID" value="SFN05504.1"/>
    <property type="molecule type" value="Genomic_DNA"/>
</dbReference>
<organism evidence="19 20">
    <name type="scientific">Dokdonella immobilis</name>
    <dbReference type="NCBI Taxonomy" id="578942"/>
    <lineage>
        <taxon>Bacteria</taxon>
        <taxon>Pseudomonadati</taxon>
        <taxon>Pseudomonadota</taxon>
        <taxon>Gammaproteobacteria</taxon>
        <taxon>Lysobacterales</taxon>
        <taxon>Rhodanobacteraceae</taxon>
        <taxon>Dokdonella</taxon>
    </lineage>
</organism>
<evidence type="ECO:0000256" key="6">
    <source>
        <dbReference type="ARBA" id="ARBA00013958"/>
    </source>
</evidence>
<feature type="binding site" evidence="16">
    <location>
        <begin position="215"/>
        <end position="217"/>
    </location>
    <ligand>
        <name>substrate</name>
    </ligand>
</feature>
<feature type="binding site" evidence="16">
    <location>
        <position position="113"/>
    </location>
    <ligand>
        <name>substrate</name>
    </ligand>
</feature>
<evidence type="ECO:0000259" key="18">
    <source>
        <dbReference type="PROSITE" id="PS50106"/>
    </source>
</evidence>
<evidence type="ECO:0000256" key="2">
    <source>
        <dbReference type="ARBA" id="ARBA00002610"/>
    </source>
</evidence>
<comment type="similarity">
    <text evidence="4">Belongs to the peptidase S1C family.</text>
</comment>
<dbReference type="Gene3D" id="2.40.10.120">
    <property type="match status" value="1"/>
</dbReference>
<evidence type="ECO:0000256" key="17">
    <source>
        <dbReference type="SAM" id="SignalP"/>
    </source>
</evidence>
<dbReference type="Gene3D" id="2.30.42.10">
    <property type="match status" value="2"/>
</dbReference>
<evidence type="ECO:0000256" key="9">
    <source>
        <dbReference type="ARBA" id="ARBA00022737"/>
    </source>
</evidence>
<feature type="signal peptide" evidence="17">
    <location>
        <begin position="1"/>
        <end position="29"/>
    </location>
</feature>
<keyword evidence="12" id="KW-0720">Serine protease</keyword>
<comment type="catalytic activity">
    <reaction evidence="1">
        <text>Acts on substrates that are at least partially unfolded. The cleavage site P1 residue is normally between a pair of hydrophobic residues, such as Val-|-Val.</text>
        <dbReference type="EC" id="3.4.21.107"/>
    </reaction>
</comment>
<dbReference type="AlphaFoldDB" id="A0A1I4VW61"/>
<name>A0A1I4VW61_9GAMM</name>
<keyword evidence="10" id="KW-0574">Periplasm</keyword>
<evidence type="ECO:0000256" key="14">
    <source>
        <dbReference type="ARBA" id="ARBA00032850"/>
    </source>
</evidence>
<dbReference type="InterPro" id="IPR001940">
    <property type="entry name" value="Peptidase_S1C"/>
</dbReference>